<proteinExistence type="predicted"/>
<feature type="region of interest" description="Disordered" evidence="1">
    <location>
        <begin position="342"/>
        <end position="380"/>
    </location>
</feature>
<evidence type="ECO:0000259" key="2">
    <source>
        <dbReference type="Pfam" id="PF03732"/>
    </source>
</evidence>
<dbReference type="AlphaFoldDB" id="A0A6A6K0K0"/>
<comment type="caution">
    <text evidence="3">The sequence shown here is derived from an EMBL/GenBank/DDBJ whole genome shotgun (WGS) entry which is preliminary data.</text>
</comment>
<gene>
    <name evidence="3" type="ORF">GH714_044041</name>
</gene>
<dbReference type="PANTHER" id="PTHR12917:SF18">
    <property type="entry name" value="DNA DAMAGE-INDUCIBLE PROTEIN 1-LIKE"/>
    <property type="match status" value="1"/>
</dbReference>
<feature type="domain" description="Retrotransposon gag" evidence="2">
    <location>
        <begin position="182"/>
        <end position="278"/>
    </location>
</feature>
<dbReference type="EMBL" id="JAAGAX010000352">
    <property type="protein sequence ID" value="KAF2282351.1"/>
    <property type="molecule type" value="Genomic_DNA"/>
</dbReference>
<name>A0A6A6K0K0_HEVBR</name>
<evidence type="ECO:0000313" key="4">
    <source>
        <dbReference type="Proteomes" id="UP000467840"/>
    </source>
</evidence>
<protein>
    <recommendedName>
        <fullName evidence="2">Retrotransposon gag domain-containing protein</fullName>
    </recommendedName>
</protein>
<accession>A0A6A6K0K0</accession>
<dbReference type="InterPro" id="IPR021109">
    <property type="entry name" value="Peptidase_aspartic_dom_sf"/>
</dbReference>
<dbReference type="Pfam" id="PF13975">
    <property type="entry name" value="gag-asp_proteas"/>
    <property type="match status" value="1"/>
</dbReference>
<organism evidence="3 4">
    <name type="scientific">Hevea brasiliensis</name>
    <name type="common">Para rubber tree</name>
    <name type="synonym">Siphonia brasiliensis</name>
    <dbReference type="NCBI Taxonomy" id="3981"/>
    <lineage>
        <taxon>Eukaryota</taxon>
        <taxon>Viridiplantae</taxon>
        <taxon>Streptophyta</taxon>
        <taxon>Embryophyta</taxon>
        <taxon>Tracheophyta</taxon>
        <taxon>Spermatophyta</taxon>
        <taxon>Magnoliopsida</taxon>
        <taxon>eudicotyledons</taxon>
        <taxon>Gunneridae</taxon>
        <taxon>Pentapetalae</taxon>
        <taxon>rosids</taxon>
        <taxon>fabids</taxon>
        <taxon>Malpighiales</taxon>
        <taxon>Euphorbiaceae</taxon>
        <taxon>Crotonoideae</taxon>
        <taxon>Micrandreae</taxon>
        <taxon>Hevea</taxon>
    </lineage>
</organism>
<dbReference type="InterPro" id="IPR005162">
    <property type="entry name" value="Retrotrans_gag_dom"/>
</dbReference>
<feature type="compositionally biased region" description="Polar residues" evidence="1">
    <location>
        <begin position="355"/>
        <end position="380"/>
    </location>
</feature>
<dbReference type="SUPFAM" id="SSF50630">
    <property type="entry name" value="Acid proteases"/>
    <property type="match status" value="1"/>
</dbReference>
<evidence type="ECO:0000256" key="1">
    <source>
        <dbReference type="SAM" id="MobiDB-lite"/>
    </source>
</evidence>
<dbReference type="Gene3D" id="1.10.287.1490">
    <property type="match status" value="1"/>
</dbReference>
<dbReference type="PROSITE" id="PS00141">
    <property type="entry name" value="ASP_PROTEASE"/>
    <property type="match status" value="1"/>
</dbReference>
<dbReference type="GO" id="GO:0004190">
    <property type="term" value="F:aspartic-type endopeptidase activity"/>
    <property type="evidence" value="ECO:0007669"/>
    <property type="project" value="InterPro"/>
</dbReference>
<dbReference type="Proteomes" id="UP000467840">
    <property type="component" value="Unassembled WGS sequence"/>
</dbReference>
<dbReference type="Gene3D" id="2.40.70.10">
    <property type="entry name" value="Acid Proteases"/>
    <property type="match status" value="1"/>
</dbReference>
<dbReference type="CDD" id="cd00303">
    <property type="entry name" value="retropepsin_like"/>
    <property type="match status" value="1"/>
</dbReference>
<dbReference type="GO" id="GO:0006508">
    <property type="term" value="P:proteolysis"/>
    <property type="evidence" value="ECO:0007669"/>
    <property type="project" value="InterPro"/>
</dbReference>
<dbReference type="InterPro" id="IPR001969">
    <property type="entry name" value="Aspartic_peptidase_AS"/>
</dbReference>
<sequence>MANLANQVDDLERRVDDAFALIDNCPTYEALTEELEVVRLSLEQRNKHVEVLEKKVEQLVAVVAKLIGGEDEPIELEAIQNSLPTNIIRLGDIESRVLALEAEASQAGDCAESLKALTIAHDSLVGSVNDMKEDVVETAKTLQGEVQGLQGQVSLLMKAASNINGGAFEMGRAKILSPSQLKMVPMYLANDAKLWWRTKVEQSISGQCSIVTWDDFKKALKAQFYPENVAYNARCKLAELQHTGSIREYVRSFTALMLDIKDMSEADRLFNFQKGLKPWARNELVRRGVKELNTALAAAESLDDYSSNVSKRKFNSLQVRIIAQTNGVEIRVGEWIEATPTLEGQKGELGPRGLTPQTYEPNREQGNSRQGSAHMSTDKTNSFKTNPLKCFLCDGPHRARECPTKSALTMGALRILGALEKQKPTATTERGLMYVDLLINGKNARALVDTGATDNFVADTLVTRFKLTVQADAGKIKAVNSQALNTVGVARGVSCQMGPWNGKIDFTVTPLDDFDVVIGMEFLKRARAIPVPATDCILLMGDKPCTIPQVLAQ</sequence>
<reference evidence="3 4" key="1">
    <citation type="journal article" date="2020" name="Mol. Plant">
        <title>The Chromosome-Based Rubber Tree Genome Provides New Insights into Spurge Genome Evolution and Rubber Biosynthesis.</title>
        <authorList>
            <person name="Liu J."/>
            <person name="Shi C."/>
            <person name="Shi C.C."/>
            <person name="Li W."/>
            <person name="Zhang Q.J."/>
            <person name="Zhang Y."/>
            <person name="Li K."/>
            <person name="Lu H.F."/>
            <person name="Shi C."/>
            <person name="Zhu S.T."/>
            <person name="Xiao Z.Y."/>
            <person name="Nan H."/>
            <person name="Yue Y."/>
            <person name="Zhu X.G."/>
            <person name="Wu Y."/>
            <person name="Hong X.N."/>
            <person name="Fan G.Y."/>
            <person name="Tong Y."/>
            <person name="Zhang D."/>
            <person name="Mao C.L."/>
            <person name="Liu Y.L."/>
            <person name="Hao S.J."/>
            <person name="Liu W.Q."/>
            <person name="Lv M.Q."/>
            <person name="Zhang H.B."/>
            <person name="Liu Y."/>
            <person name="Hu-Tang G.R."/>
            <person name="Wang J.P."/>
            <person name="Wang J.H."/>
            <person name="Sun Y.H."/>
            <person name="Ni S.B."/>
            <person name="Chen W.B."/>
            <person name="Zhang X.C."/>
            <person name="Jiao Y.N."/>
            <person name="Eichler E.E."/>
            <person name="Li G.H."/>
            <person name="Liu X."/>
            <person name="Gao L.Z."/>
        </authorList>
    </citation>
    <scope>NUCLEOTIDE SEQUENCE [LARGE SCALE GENOMIC DNA]</scope>
    <source>
        <strain evidence="4">cv. GT1</strain>
        <tissue evidence="3">Leaf</tissue>
    </source>
</reference>
<evidence type="ECO:0000313" key="3">
    <source>
        <dbReference type="EMBL" id="KAF2282351.1"/>
    </source>
</evidence>
<dbReference type="PANTHER" id="PTHR12917">
    <property type="entry name" value="ASPARTYL PROTEASE DDI-RELATED"/>
    <property type="match status" value="1"/>
</dbReference>
<dbReference type="Pfam" id="PF03732">
    <property type="entry name" value="Retrotrans_gag"/>
    <property type="match status" value="1"/>
</dbReference>
<keyword evidence="4" id="KW-1185">Reference proteome</keyword>